<dbReference type="KEGG" id="pif:PITG_04085"/>
<dbReference type="VEuPathDB" id="FungiDB:PITG_04086"/>
<reference evidence="4" key="2">
    <citation type="journal article" date="2009" name="Nature">
        <title>Genome sequence and analysis of the Irish potato famine pathogen Phytophthora infestans.</title>
        <authorList>
            <consortium name="The Broad Institute Genome Sequencing Platform"/>
            <person name="Haas B.J."/>
            <person name="Kamoun S."/>
            <person name="Zody M.C."/>
            <person name="Jiang R.H."/>
            <person name="Handsaker R.E."/>
            <person name="Cano L.M."/>
            <person name="Grabherr M."/>
            <person name="Kodira C.D."/>
            <person name="Raffaele S."/>
            <person name="Torto-Alalibo T."/>
            <person name="Bozkurt T.O."/>
            <person name="Ah-Fong A.M."/>
            <person name="Alvarado L."/>
            <person name="Anderson V.L."/>
            <person name="Armstrong M.R."/>
            <person name="Avrova A."/>
            <person name="Baxter L."/>
            <person name="Beynon J."/>
            <person name="Boevink P.C."/>
            <person name="Bollmann S.R."/>
            <person name="Bos J.I."/>
            <person name="Bulone V."/>
            <person name="Cai G."/>
            <person name="Cakir C."/>
            <person name="Carrington J.C."/>
            <person name="Chawner M."/>
            <person name="Conti L."/>
            <person name="Costanzo S."/>
            <person name="Ewan R."/>
            <person name="Fahlgren N."/>
            <person name="Fischbach M.A."/>
            <person name="Fugelstad J."/>
            <person name="Gilroy E.M."/>
            <person name="Gnerre S."/>
            <person name="Green P.J."/>
            <person name="Grenville-Briggs L.J."/>
            <person name="Griffith J."/>
            <person name="Grunwald N.J."/>
            <person name="Horn K."/>
            <person name="Horner N.R."/>
            <person name="Hu C.H."/>
            <person name="Huitema E."/>
            <person name="Jeong D.H."/>
            <person name="Jones A.M."/>
            <person name="Jones J.D."/>
            <person name="Jones R.W."/>
            <person name="Karlsson E.K."/>
            <person name="Kunjeti S.G."/>
            <person name="Lamour K."/>
            <person name="Liu Z."/>
            <person name="Ma L."/>
            <person name="Maclean D."/>
            <person name="Chibucos M.C."/>
            <person name="McDonald H."/>
            <person name="McWalters J."/>
            <person name="Meijer H.J."/>
            <person name="Morgan W."/>
            <person name="Morris P.F."/>
            <person name="Munro C.A."/>
            <person name="O'Neill K."/>
            <person name="Ospina-Giraldo M."/>
            <person name="Pinzon A."/>
            <person name="Pritchard L."/>
            <person name="Ramsahoye B."/>
            <person name="Ren Q."/>
            <person name="Restrepo S."/>
            <person name="Roy S."/>
            <person name="Sadanandom A."/>
            <person name="Savidor A."/>
            <person name="Schornack S."/>
            <person name="Schwartz D.C."/>
            <person name="Schumann U.D."/>
            <person name="Schwessinger B."/>
            <person name="Seyer L."/>
            <person name="Sharpe T."/>
            <person name="Silvar C."/>
            <person name="Song J."/>
            <person name="Studholme D.J."/>
            <person name="Sykes S."/>
            <person name="Thines M."/>
            <person name="van de Vondervoort P.J."/>
            <person name="Phuntumart V."/>
            <person name="Wawra S."/>
            <person name="Weide R."/>
            <person name="Win J."/>
            <person name="Young C."/>
            <person name="Zhou S."/>
            <person name="Fry W."/>
            <person name="Meyers B.C."/>
            <person name="van West P."/>
            <person name="Ristaino J."/>
            <person name="Govers F."/>
            <person name="Birch P.R."/>
            <person name="Whisson S.C."/>
            <person name="Judelson H.S."/>
            <person name="Nusbaum C."/>
        </authorList>
    </citation>
    <scope>NUCLEOTIDE SEQUENCE [LARGE SCALE GENOMIC DNA]</scope>
    <source>
        <strain evidence="4">T30-4</strain>
    </source>
</reference>
<keyword evidence="4" id="KW-1185">Reference proteome</keyword>
<protein>
    <submittedName>
        <fullName evidence="2">Avrblb2 family secreted RxLR effector peptide protein, putative</fullName>
    </submittedName>
    <submittedName>
        <fullName evidence="3">Avrblb2 family secreted RxLR effector peptide, putative</fullName>
    </submittedName>
</protein>
<dbReference type="GeneID" id="9479501"/>
<dbReference type="EMBL" id="DS028122">
    <property type="protein sequence ID" value="EEY67148.1"/>
    <property type="molecule type" value="Genomic_DNA"/>
</dbReference>
<organism evidence="2 4">
    <name type="scientific">Phytophthora infestans (strain T30-4)</name>
    <name type="common">Potato late blight agent</name>
    <dbReference type="NCBI Taxonomy" id="403677"/>
    <lineage>
        <taxon>Eukaryota</taxon>
        <taxon>Sar</taxon>
        <taxon>Stramenopiles</taxon>
        <taxon>Oomycota</taxon>
        <taxon>Peronosporomycetes</taxon>
        <taxon>Peronosporales</taxon>
        <taxon>Peronosporaceae</taxon>
        <taxon>Phytophthora</taxon>
    </lineage>
</organism>
<reference evidence="2" key="1">
    <citation type="submission" date="2006-10" db="EMBL/GenBank/DDBJ databases">
        <title>Annotation of Phytophthora infestans T30-4.</title>
        <authorList>
            <consortium name="The Broad Institute Genome Sequencing Platform"/>
            <person name="Nusbaum C."/>
            <person name="Haas B."/>
            <person name="Kamoun S."/>
            <person name="Fry W."/>
            <person name="Judelson H."/>
            <person name="Ristaino J."/>
            <person name="Govers F."/>
            <person name="Whisson S."/>
            <person name="Birch P."/>
            <person name="Birren B."/>
            <person name="Lander E."/>
            <person name="Galagan J."/>
            <person name="Zody M."/>
            <person name="Devon K."/>
            <person name="O'Neil K."/>
            <person name="Zembek L."/>
            <person name="Anderson S."/>
            <person name="Jaffe D."/>
            <person name="Butler J."/>
            <person name="Alvarez P."/>
            <person name="Gnerre S."/>
            <person name="Grabherr M."/>
            <person name="Mauceli E."/>
            <person name="Brockman W."/>
            <person name="Young S."/>
            <person name="LaButti K."/>
            <person name="Sykes S."/>
            <person name="DeCaprio D."/>
            <person name="Crawford M."/>
            <person name="Koehrsen M."/>
            <person name="Engels R."/>
            <person name="Montgomery P."/>
            <person name="Pearson M."/>
            <person name="Howarth C."/>
            <person name="Larson L."/>
            <person name="White J."/>
            <person name="O'Leary S."/>
            <person name="Kodira C."/>
            <person name="Zeng Q."/>
            <person name="Yandava C."/>
            <person name="Alvarado L."/>
        </authorList>
    </citation>
    <scope>NUCLEOTIDE SEQUENCE</scope>
    <source>
        <strain evidence="2">T30-4</strain>
    </source>
</reference>
<dbReference type="VEuPathDB" id="FungiDB:PITG_04085"/>
<dbReference type="PHI-base" id="PHI:6323"/>
<evidence type="ECO:0000256" key="1">
    <source>
        <dbReference type="SAM" id="SignalP"/>
    </source>
</evidence>
<evidence type="ECO:0000313" key="4">
    <source>
        <dbReference type="Proteomes" id="UP000006643"/>
    </source>
</evidence>
<name>D0N0I4_PHYIT</name>
<proteinExistence type="predicted"/>
<dbReference type="RefSeq" id="XP_002905795.1">
    <property type="nucleotide sequence ID" value="XM_002905749.1"/>
</dbReference>
<dbReference type="PHI-base" id="PHI:5105"/>
<feature type="chain" id="PRO_5010111043" evidence="1">
    <location>
        <begin position="23"/>
        <end position="100"/>
    </location>
</feature>
<dbReference type="AlphaFoldDB" id="D0N0I4"/>
<sequence length="100" mass="10889">MRSILYAVLAFAVLARSSAVAAFPIPDESRPLSKTSPDTVATRSLRVEAQEVIQSGRGDGYGGFWKNIIPSTNKIIKKPDIKISKLIEAAKKAKKKMTKS</sequence>
<dbReference type="EMBL" id="DS028122">
    <property type="protein sequence ID" value="EEY67147.1"/>
    <property type="molecule type" value="Genomic_DNA"/>
</dbReference>
<keyword evidence="1" id="KW-0732">Signal</keyword>
<gene>
    <name evidence="2" type="ORF">PITG_04085</name>
    <name evidence="3" type="ORF">PITG_04086</name>
</gene>
<dbReference type="KEGG" id="pif:PITG_04086"/>
<evidence type="ECO:0000313" key="3">
    <source>
        <dbReference type="EMBL" id="EEY67148.1"/>
    </source>
</evidence>
<dbReference type="RefSeq" id="XP_002905796.1">
    <property type="nucleotide sequence ID" value="XM_002905750.1"/>
</dbReference>
<evidence type="ECO:0000313" key="2">
    <source>
        <dbReference type="EMBL" id="EEY67147.1"/>
    </source>
</evidence>
<dbReference type="Proteomes" id="UP000006643">
    <property type="component" value="Unassembled WGS sequence"/>
</dbReference>
<accession>D0N0I4</accession>
<dbReference type="STRING" id="403677.D0N0I4"/>
<feature type="signal peptide" evidence="1">
    <location>
        <begin position="1"/>
        <end position="22"/>
    </location>
</feature>
<dbReference type="OrthoDB" id="127916at2759"/>
<dbReference type="InParanoid" id="D0N0I4"/>
<dbReference type="HOGENOM" id="CLU_158959_0_0_1"/>
<dbReference type="GeneID" id="9479502"/>